<accession>A0ABM8Q5M4</accession>
<keyword evidence="2" id="KW-1185">Reference proteome</keyword>
<evidence type="ECO:0000313" key="2">
    <source>
        <dbReference type="Proteomes" id="UP000789359"/>
    </source>
</evidence>
<protein>
    <recommendedName>
        <fullName evidence="3">Gamma-glutamylcyclotransferase</fullName>
    </recommendedName>
</protein>
<evidence type="ECO:0008006" key="3">
    <source>
        <dbReference type="Google" id="ProtNLM"/>
    </source>
</evidence>
<gene>
    <name evidence="1" type="ORF">LMG8286_01159</name>
</gene>
<proteinExistence type="predicted"/>
<organism evidence="1 2">
    <name type="scientific">Campylobacter suis</name>
    <dbReference type="NCBI Taxonomy" id="2790657"/>
    <lineage>
        <taxon>Bacteria</taxon>
        <taxon>Pseudomonadati</taxon>
        <taxon>Campylobacterota</taxon>
        <taxon>Epsilonproteobacteria</taxon>
        <taxon>Campylobacterales</taxon>
        <taxon>Campylobacteraceae</taxon>
        <taxon>Campylobacter</taxon>
    </lineage>
</organism>
<evidence type="ECO:0000313" key="1">
    <source>
        <dbReference type="EMBL" id="CAD7288145.1"/>
    </source>
</evidence>
<dbReference type="Gene3D" id="3.10.490.10">
    <property type="entry name" value="Gamma-glutamyl cyclotransferase-like"/>
    <property type="match status" value="1"/>
</dbReference>
<sequence length="187" mass="21109">MTFKIFTYGSLLNLASLSRTLARNIDKSELMPVKLKGYAVSWGYLAALSFDEQSLNGVFLTLSLDQDKSALGAIFCVNESEFENLKKRESGYDILKISAKNFTPLDTNLNLNQNDEVFAFGTLTPREISGVIPQKYLDMLKTAIQSFDENFKTQYIKNVLCDLPFEVKQGEYSFQNSTQNAYAKGKF</sequence>
<comment type="caution">
    <text evidence="1">The sequence shown here is derived from an EMBL/GenBank/DDBJ whole genome shotgun (WGS) entry which is preliminary data.</text>
</comment>
<dbReference type="CDD" id="cd06661">
    <property type="entry name" value="GGCT_like"/>
    <property type="match status" value="1"/>
</dbReference>
<dbReference type="EMBL" id="CAJHOE010000002">
    <property type="protein sequence ID" value="CAD7288145.1"/>
    <property type="molecule type" value="Genomic_DNA"/>
</dbReference>
<name>A0ABM8Q5M4_9BACT</name>
<dbReference type="InterPro" id="IPR013024">
    <property type="entry name" value="GGCT-like"/>
</dbReference>
<reference evidence="1 2" key="1">
    <citation type="submission" date="2020-11" db="EMBL/GenBank/DDBJ databases">
        <authorList>
            <person name="Peeters C."/>
        </authorList>
    </citation>
    <scope>NUCLEOTIDE SEQUENCE [LARGE SCALE GENOMIC DNA]</scope>
    <source>
        <strain evidence="1 2">LMG 8286</strain>
    </source>
</reference>
<dbReference type="Proteomes" id="UP000789359">
    <property type="component" value="Unassembled WGS sequence"/>
</dbReference>